<organism evidence="1 2">
    <name type="scientific">Rhynocoris fuscipes</name>
    <dbReference type="NCBI Taxonomy" id="488301"/>
    <lineage>
        <taxon>Eukaryota</taxon>
        <taxon>Metazoa</taxon>
        <taxon>Ecdysozoa</taxon>
        <taxon>Arthropoda</taxon>
        <taxon>Hexapoda</taxon>
        <taxon>Insecta</taxon>
        <taxon>Pterygota</taxon>
        <taxon>Neoptera</taxon>
        <taxon>Paraneoptera</taxon>
        <taxon>Hemiptera</taxon>
        <taxon>Heteroptera</taxon>
        <taxon>Panheteroptera</taxon>
        <taxon>Cimicomorpha</taxon>
        <taxon>Reduviidae</taxon>
        <taxon>Harpactorinae</taxon>
        <taxon>Harpactorini</taxon>
        <taxon>Rhynocoris</taxon>
    </lineage>
</organism>
<reference evidence="1 2" key="1">
    <citation type="submission" date="2022-12" db="EMBL/GenBank/DDBJ databases">
        <title>Chromosome-level genome assembly of true bugs.</title>
        <authorList>
            <person name="Ma L."/>
            <person name="Li H."/>
        </authorList>
    </citation>
    <scope>NUCLEOTIDE SEQUENCE [LARGE SCALE GENOMIC DNA]</scope>
    <source>
        <strain evidence="1">Lab_2022b</strain>
    </source>
</reference>
<dbReference type="Proteomes" id="UP001461498">
    <property type="component" value="Unassembled WGS sequence"/>
</dbReference>
<name>A0AAW1DBI7_9HEMI</name>
<accession>A0AAW1DBI7</accession>
<dbReference type="AlphaFoldDB" id="A0AAW1DBI7"/>
<gene>
    <name evidence="1" type="ORF">O3M35_007322</name>
</gene>
<protein>
    <submittedName>
        <fullName evidence="1">Uncharacterized protein</fullName>
    </submittedName>
</protein>
<comment type="caution">
    <text evidence="1">The sequence shown here is derived from an EMBL/GenBank/DDBJ whole genome shotgun (WGS) entry which is preliminary data.</text>
</comment>
<sequence length="82" mass="9083">MNLVKQCERRQNPKATVRELAVGSRTQADVGMKNFGKCKITAVYRLDEVLVKDIFVDNGIPLQSVLLRKLVSAIAVNAAVNR</sequence>
<keyword evidence="2" id="KW-1185">Reference proteome</keyword>
<dbReference type="EMBL" id="JAPXFL010000004">
    <property type="protein sequence ID" value="KAK9507470.1"/>
    <property type="molecule type" value="Genomic_DNA"/>
</dbReference>
<evidence type="ECO:0000313" key="2">
    <source>
        <dbReference type="Proteomes" id="UP001461498"/>
    </source>
</evidence>
<evidence type="ECO:0000313" key="1">
    <source>
        <dbReference type="EMBL" id="KAK9507470.1"/>
    </source>
</evidence>
<proteinExistence type="predicted"/>